<evidence type="ECO:0000256" key="1">
    <source>
        <dbReference type="SAM" id="MobiDB-lite"/>
    </source>
</evidence>
<dbReference type="InterPro" id="IPR037293">
    <property type="entry name" value="Gal_Oxidase_central_sf"/>
</dbReference>
<feature type="domain" description="GlxA-like beta barrel" evidence="3">
    <location>
        <begin position="152"/>
        <end position="255"/>
    </location>
</feature>
<dbReference type="InterPro" id="IPR013783">
    <property type="entry name" value="Ig-like_fold"/>
</dbReference>
<accession>A0ABN1A6A4</accession>
<evidence type="ECO:0000259" key="2">
    <source>
        <dbReference type="Pfam" id="PF09118"/>
    </source>
</evidence>
<dbReference type="Pfam" id="PF09118">
    <property type="entry name" value="GO-like_E_set"/>
    <property type="match status" value="1"/>
</dbReference>
<keyword evidence="5" id="KW-1185">Reference proteome</keyword>
<dbReference type="SUPFAM" id="SSF50965">
    <property type="entry name" value="Galactose oxidase, central domain"/>
    <property type="match status" value="2"/>
</dbReference>
<name>A0ABN1A6A4_9ACTN</name>
<dbReference type="Pfam" id="PF07646">
    <property type="entry name" value="Kelch_2"/>
    <property type="match status" value="1"/>
</dbReference>
<gene>
    <name evidence="4" type="ORF">GCM10009544_33460</name>
</gene>
<dbReference type="InterPro" id="IPR011498">
    <property type="entry name" value="Kelch_2"/>
</dbReference>
<feature type="compositionally biased region" description="Acidic residues" evidence="1">
    <location>
        <begin position="660"/>
        <end position="684"/>
    </location>
</feature>
<feature type="region of interest" description="Disordered" evidence="1">
    <location>
        <begin position="650"/>
        <end position="684"/>
    </location>
</feature>
<comment type="caution">
    <text evidence="4">The sequence shown here is derived from an EMBL/GenBank/DDBJ whole genome shotgun (WGS) entry which is preliminary data.</text>
</comment>
<evidence type="ECO:0000259" key="3">
    <source>
        <dbReference type="Pfam" id="PF21110"/>
    </source>
</evidence>
<evidence type="ECO:0000313" key="4">
    <source>
        <dbReference type="EMBL" id="GAA0468528.1"/>
    </source>
</evidence>
<feature type="domain" description="Galactose oxidase-like Early set" evidence="2">
    <location>
        <begin position="551"/>
        <end position="646"/>
    </location>
</feature>
<dbReference type="Proteomes" id="UP001499895">
    <property type="component" value="Unassembled WGS sequence"/>
</dbReference>
<proteinExistence type="predicted"/>
<dbReference type="Gene3D" id="2.60.40.10">
    <property type="entry name" value="Immunoglobulins"/>
    <property type="match status" value="1"/>
</dbReference>
<dbReference type="PANTHER" id="PTHR32208">
    <property type="entry name" value="SECRETED PROTEIN-RELATED"/>
    <property type="match status" value="1"/>
</dbReference>
<dbReference type="EMBL" id="BAAAHB010000034">
    <property type="protein sequence ID" value="GAA0468528.1"/>
    <property type="molecule type" value="Genomic_DNA"/>
</dbReference>
<dbReference type="SUPFAM" id="SSF81296">
    <property type="entry name" value="E set domains"/>
    <property type="match status" value="1"/>
</dbReference>
<dbReference type="InterPro" id="IPR011043">
    <property type="entry name" value="Gal_Oxase/kelch_b-propeller"/>
</dbReference>
<reference evidence="4 5" key="1">
    <citation type="journal article" date="2019" name="Int. J. Syst. Evol. Microbiol.">
        <title>The Global Catalogue of Microorganisms (GCM) 10K type strain sequencing project: providing services to taxonomists for standard genome sequencing and annotation.</title>
        <authorList>
            <consortium name="The Broad Institute Genomics Platform"/>
            <consortium name="The Broad Institute Genome Sequencing Center for Infectious Disease"/>
            <person name="Wu L."/>
            <person name="Ma J."/>
        </authorList>
    </citation>
    <scope>NUCLEOTIDE SEQUENCE [LARGE SCALE GENOMIC DNA]</scope>
    <source>
        <strain evidence="4 5">JCM 10649</strain>
    </source>
</reference>
<dbReference type="InterPro" id="IPR015202">
    <property type="entry name" value="GO-like_E_set"/>
</dbReference>
<sequence length="684" mass="75615">MNYRRYRPSRRTRRMAVGSAVGLVLAGMNGPAIWGYASEQYHDYKINQPEYKAQNGHWSVVDVPEEYRINTIHAALLHTGKVLLVAGSGNNAANFAAKSFRTVLWDPVRNTYKNIPTPKDLFCAGHTQLPDGKLLVAGGTQRYEKLGGDVTKAGGLMVVHNENPDKPMTLPAGTRFTGKKNGKTFESKDPVLVPRAKKTQDEESRKVTVSVSTARVYVEALEQGPEHETGLTDNYTVESLKGKDAQNIYGIANKLSFDKKDFQGIKDSFEFDPETERYITVDPMNEARWYPTLTTLQDGKVLSVSGLDEIGQVVPGKNEIYDPKTKKWSYLPKEKFFPTYPALFLTDKGRIFYTGSNAGYGPDDKGRVPGLWDLESNDFTEVPGMSDPDVLETSMSVLLPPAQDQRYMVLGGGGVGEDKKATAKTRIVDLHDAKPRFRDGPDLYAEARYPSSVILPDDTVLTTNGSGDYRGRSDSNVLKAEIFDPKSNKRHGVADPLVGRNYHSGALLLPDGRVMTFGSDSLFGDADNSKPATFQQQIDLYTPPYLHKGPRPKIEDAGRKTVKLGEKATYRVAHSRPVAKVRLIRPGSFTHVTNIEQRSIALDFERKGDDITVTLPKDPSLVPPGWYMVNVIDDRGMPSTAVWLKVPVAAPAEKDAKADDNEDSEDSGEGTDEESAEESEEDEE</sequence>
<organism evidence="4 5">
    <name type="scientific">Streptomyces stramineus</name>
    <dbReference type="NCBI Taxonomy" id="173861"/>
    <lineage>
        <taxon>Bacteria</taxon>
        <taxon>Bacillati</taxon>
        <taxon>Actinomycetota</taxon>
        <taxon>Actinomycetes</taxon>
        <taxon>Kitasatosporales</taxon>
        <taxon>Streptomycetaceae</taxon>
        <taxon>Streptomyces</taxon>
    </lineage>
</organism>
<dbReference type="PANTHER" id="PTHR32208:SF21">
    <property type="entry name" value="LOW QUALITY PROTEIN: ALDEHYDE OXIDASE GLOX-LIKE"/>
    <property type="match status" value="1"/>
</dbReference>
<evidence type="ECO:0000313" key="5">
    <source>
        <dbReference type="Proteomes" id="UP001499895"/>
    </source>
</evidence>
<dbReference type="InterPro" id="IPR014756">
    <property type="entry name" value="Ig_E-set"/>
</dbReference>
<dbReference type="CDD" id="cd02851">
    <property type="entry name" value="E_set_GO_C"/>
    <property type="match status" value="1"/>
</dbReference>
<dbReference type="RefSeq" id="WP_344091182.1">
    <property type="nucleotide sequence ID" value="NZ_BAAAHB010000034.1"/>
</dbReference>
<dbReference type="Gene3D" id="2.130.10.80">
    <property type="entry name" value="Galactose oxidase/kelch, beta-propeller"/>
    <property type="match status" value="2"/>
</dbReference>
<protein>
    <submittedName>
        <fullName evidence="4">Kelch motif-containing protein</fullName>
    </submittedName>
</protein>
<dbReference type="InterPro" id="IPR049305">
    <property type="entry name" value="GlxA-like_b-barrel"/>
</dbReference>
<dbReference type="Pfam" id="PF21110">
    <property type="entry name" value="GlxA"/>
    <property type="match status" value="1"/>
</dbReference>